<accession>A0ABW2EPA4</accession>
<dbReference type="Proteomes" id="UP001596410">
    <property type="component" value="Unassembled WGS sequence"/>
</dbReference>
<dbReference type="InterPro" id="IPR011852">
    <property type="entry name" value="TRAP_TAXI"/>
</dbReference>
<name>A0ABW2EPA4_9BACI</name>
<dbReference type="CDD" id="cd13567">
    <property type="entry name" value="PBP2_TtGluBP"/>
    <property type="match status" value="1"/>
</dbReference>
<protein>
    <submittedName>
        <fullName evidence="2">TAXI family TRAP transporter solute-binding subunit</fullName>
    </submittedName>
</protein>
<sequence>MFNKKGLLTISMLFLLSLVLFACGGGASDGGGSGDDSEGDAGGGDEEGEQFIQVLTGGTEGTYYPLGGTFAQVINDNLDNVEANATSTGASVENMNAISEGDGEIAFTQTDIAAYAAGGEVMFEEPNEDFGAIGTLYPETIQIVATQDSGIETVEDLEGKTVSVGAPGSGTNANADNILEVHGLDINEDIQARDLDFGDSTTGIQDGTIDAAFITSGTPTGAVESLAATSDVTIVNISTEKAQELMDQYSYYSEDEIPEGTYGLEESVSTVAVQAMLVAHSDLSEDLVYEMTKAIFENTDQISHAKGELISAESALDGVGVDLHPGAQKYFDENGISE</sequence>
<proteinExistence type="predicted"/>
<dbReference type="PROSITE" id="PS51257">
    <property type="entry name" value="PROKAR_LIPOPROTEIN"/>
    <property type="match status" value="1"/>
</dbReference>
<dbReference type="Pfam" id="PF16868">
    <property type="entry name" value="NMT1_3"/>
    <property type="match status" value="1"/>
</dbReference>
<keyword evidence="1" id="KW-0732">Signal</keyword>
<dbReference type="NCBIfam" id="TIGR02122">
    <property type="entry name" value="TRAP_TAXI"/>
    <property type="match status" value="1"/>
</dbReference>
<evidence type="ECO:0000313" key="3">
    <source>
        <dbReference type="Proteomes" id="UP001596410"/>
    </source>
</evidence>
<feature type="signal peptide" evidence="1">
    <location>
        <begin position="1"/>
        <end position="22"/>
    </location>
</feature>
<keyword evidence="3" id="KW-1185">Reference proteome</keyword>
<organism evidence="2 3">
    <name type="scientific">Halobacillus seohaensis</name>
    <dbReference type="NCBI Taxonomy" id="447421"/>
    <lineage>
        <taxon>Bacteria</taxon>
        <taxon>Bacillati</taxon>
        <taxon>Bacillota</taxon>
        <taxon>Bacilli</taxon>
        <taxon>Bacillales</taxon>
        <taxon>Bacillaceae</taxon>
        <taxon>Halobacillus</taxon>
    </lineage>
</organism>
<dbReference type="PANTHER" id="PTHR42941:SF1">
    <property type="entry name" value="SLL1037 PROTEIN"/>
    <property type="match status" value="1"/>
</dbReference>
<dbReference type="PANTHER" id="PTHR42941">
    <property type="entry name" value="SLL1037 PROTEIN"/>
    <property type="match status" value="1"/>
</dbReference>
<evidence type="ECO:0000313" key="2">
    <source>
        <dbReference type="EMBL" id="MFC7062696.1"/>
    </source>
</evidence>
<reference evidence="3" key="1">
    <citation type="journal article" date="2019" name="Int. J. Syst. Evol. Microbiol.">
        <title>The Global Catalogue of Microorganisms (GCM) 10K type strain sequencing project: providing services to taxonomists for standard genome sequencing and annotation.</title>
        <authorList>
            <consortium name="The Broad Institute Genomics Platform"/>
            <consortium name="The Broad Institute Genome Sequencing Center for Infectious Disease"/>
            <person name="Wu L."/>
            <person name="Ma J."/>
        </authorList>
    </citation>
    <scope>NUCLEOTIDE SEQUENCE [LARGE SCALE GENOMIC DNA]</scope>
    <source>
        <strain evidence="3">CGMCC 4.1621</strain>
    </source>
</reference>
<dbReference type="SUPFAM" id="SSF53850">
    <property type="entry name" value="Periplasmic binding protein-like II"/>
    <property type="match status" value="1"/>
</dbReference>
<dbReference type="RefSeq" id="WP_390217163.1">
    <property type="nucleotide sequence ID" value="NZ_JBHSZV010000032.1"/>
</dbReference>
<dbReference type="EMBL" id="JBHSZV010000032">
    <property type="protein sequence ID" value="MFC7062696.1"/>
    <property type="molecule type" value="Genomic_DNA"/>
</dbReference>
<dbReference type="Gene3D" id="3.40.190.10">
    <property type="entry name" value="Periplasmic binding protein-like II"/>
    <property type="match status" value="2"/>
</dbReference>
<gene>
    <name evidence="2" type="ORF">ACFQIC_12610</name>
</gene>
<evidence type="ECO:0000256" key="1">
    <source>
        <dbReference type="SAM" id="SignalP"/>
    </source>
</evidence>
<feature type="chain" id="PRO_5046046658" evidence="1">
    <location>
        <begin position="23"/>
        <end position="338"/>
    </location>
</feature>
<comment type="caution">
    <text evidence="2">The sequence shown here is derived from an EMBL/GenBank/DDBJ whole genome shotgun (WGS) entry which is preliminary data.</text>
</comment>